<organism evidence="7 8">
    <name type="scientific">Cudoniella acicularis</name>
    <dbReference type="NCBI Taxonomy" id="354080"/>
    <lineage>
        <taxon>Eukaryota</taxon>
        <taxon>Fungi</taxon>
        <taxon>Dikarya</taxon>
        <taxon>Ascomycota</taxon>
        <taxon>Pezizomycotina</taxon>
        <taxon>Leotiomycetes</taxon>
        <taxon>Helotiales</taxon>
        <taxon>Tricladiaceae</taxon>
        <taxon>Cudoniella</taxon>
    </lineage>
</organism>
<proteinExistence type="inferred from homology"/>
<dbReference type="PANTHER" id="PTHR13234:SF8">
    <property type="entry name" value="GAMMA-INTERFERON-INDUCIBLE LYSOSOMAL THIOL REDUCTASE"/>
    <property type="match status" value="1"/>
</dbReference>
<dbReference type="PANTHER" id="PTHR13234">
    <property type="entry name" value="GAMMA-INTERFERON INDUCIBLE LYSOSOMAL THIOL REDUCTASE GILT"/>
    <property type="match status" value="1"/>
</dbReference>
<keyword evidence="3" id="KW-0964">Secreted</keyword>
<keyword evidence="6" id="KW-1133">Transmembrane helix</keyword>
<evidence type="ECO:0000256" key="6">
    <source>
        <dbReference type="SAM" id="Phobius"/>
    </source>
</evidence>
<evidence type="ECO:0000313" key="8">
    <source>
        <dbReference type="Proteomes" id="UP000566819"/>
    </source>
</evidence>
<comment type="subcellular location">
    <subcellularLocation>
        <location evidence="1">Secreted</location>
    </subcellularLocation>
</comment>
<dbReference type="EMBL" id="JAAMPI010000398">
    <property type="protein sequence ID" value="KAF4631914.1"/>
    <property type="molecule type" value="Genomic_DNA"/>
</dbReference>
<protein>
    <recommendedName>
        <fullName evidence="9">Gamma interferon inducible lysosomal thiol reductase</fullName>
    </recommendedName>
</protein>
<keyword evidence="4" id="KW-0732">Signal</keyword>
<evidence type="ECO:0000256" key="1">
    <source>
        <dbReference type="ARBA" id="ARBA00004613"/>
    </source>
</evidence>
<name>A0A8H4RNC2_9HELO</name>
<evidence type="ECO:0000256" key="2">
    <source>
        <dbReference type="ARBA" id="ARBA00005679"/>
    </source>
</evidence>
<accession>A0A8H4RNC2</accession>
<dbReference type="Pfam" id="PF03227">
    <property type="entry name" value="GILT"/>
    <property type="match status" value="1"/>
</dbReference>
<evidence type="ECO:0000256" key="4">
    <source>
        <dbReference type="ARBA" id="ARBA00022729"/>
    </source>
</evidence>
<keyword evidence="6" id="KW-0472">Membrane</keyword>
<evidence type="ECO:0008006" key="9">
    <source>
        <dbReference type="Google" id="ProtNLM"/>
    </source>
</evidence>
<reference evidence="7 8" key="1">
    <citation type="submission" date="2020-03" db="EMBL/GenBank/DDBJ databases">
        <title>Draft Genome Sequence of Cudoniella acicularis.</title>
        <authorList>
            <person name="Buettner E."/>
            <person name="Kellner H."/>
        </authorList>
    </citation>
    <scope>NUCLEOTIDE SEQUENCE [LARGE SCALE GENOMIC DNA]</scope>
    <source>
        <strain evidence="7 8">DSM 108380</strain>
    </source>
</reference>
<evidence type="ECO:0000256" key="3">
    <source>
        <dbReference type="ARBA" id="ARBA00022525"/>
    </source>
</evidence>
<dbReference type="InterPro" id="IPR004911">
    <property type="entry name" value="Interferon-induced_GILT"/>
</dbReference>
<sequence length="239" mass="26752">MRRETPTSTAAPNVSIAITINMSFPIDTKTRSMDIDNEKGQQEPVEMPPRRRRTWAIGFAAVALIYLIFSNQSRISNAFRPCASHDVSHSLSEQTLVPLEAHIMSKCPDAQDCLKMLVLPAMMQVVDKVNFTLSFIGTPTTNDGVNCMHGPEECMGDIIELCASHLYPDPKIYLGFTMCLTRDYQDIPQRSLVEDCALEHGIEFEKLNECASKDDGGFGMGWCHEVMHDQIGREDLLHS</sequence>
<dbReference type="GO" id="GO:0016671">
    <property type="term" value="F:oxidoreductase activity, acting on a sulfur group of donors, disulfide as acceptor"/>
    <property type="evidence" value="ECO:0007669"/>
    <property type="project" value="InterPro"/>
</dbReference>
<keyword evidence="5" id="KW-0325">Glycoprotein</keyword>
<evidence type="ECO:0000313" key="7">
    <source>
        <dbReference type="EMBL" id="KAF4631914.1"/>
    </source>
</evidence>
<dbReference type="OrthoDB" id="958254at2759"/>
<dbReference type="GO" id="GO:0005576">
    <property type="term" value="C:extracellular region"/>
    <property type="evidence" value="ECO:0007669"/>
    <property type="project" value="UniProtKB-SubCell"/>
</dbReference>
<comment type="similarity">
    <text evidence="2">Belongs to the GILT family.</text>
</comment>
<feature type="transmembrane region" description="Helical" evidence="6">
    <location>
        <begin position="54"/>
        <end position="70"/>
    </location>
</feature>
<comment type="caution">
    <text evidence="7">The sequence shown here is derived from an EMBL/GenBank/DDBJ whole genome shotgun (WGS) entry which is preliminary data.</text>
</comment>
<keyword evidence="8" id="KW-1185">Reference proteome</keyword>
<dbReference type="AlphaFoldDB" id="A0A8H4RNC2"/>
<keyword evidence="6" id="KW-0812">Transmembrane</keyword>
<gene>
    <name evidence="7" type="ORF">G7Y89_g6219</name>
</gene>
<evidence type="ECO:0000256" key="5">
    <source>
        <dbReference type="ARBA" id="ARBA00023180"/>
    </source>
</evidence>
<dbReference type="Proteomes" id="UP000566819">
    <property type="component" value="Unassembled WGS sequence"/>
</dbReference>